<evidence type="ECO:0000313" key="9">
    <source>
        <dbReference type="Proteomes" id="UP001515480"/>
    </source>
</evidence>
<accession>A0AB34JZV1</accession>
<keyword evidence="6" id="KW-0812">Transmembrane</keyword>
<dbReference type="Proteomes" id="UP001515480">
    <property type="component" value="Unassembled WGS sequence"/>
</dbReference>
<evidence type="ECO:0000256" key="6">
    <source>
        <dbReference type="SAM" id="Phobius"/>
    </source>
</evidence>
<dbReference type="EMBL" id="JBGBPQ010000003">
    <property type="protein sequence ID" value="KAL1526195.1"/>
    <property type="molecule type" value="Genomic_DNA"/>
</dbReference>
<dbReference type="PANTHER" id="PTHR23354:SF62">
    <property type="entry name" value="MUSTARD, ISOFORM V"/>
    <property type="match status" value="1"/>
</dbReference>
<keyword evidence="9" id="KW-1185">Reference proteome</keyword>
<protein>
    <recommendedName>
        <fullName evidence="4">Oxidation resistance protein 1</fullName>
    </recommendedName>
</protein>
<comment type="caution">
    <text evidence="8">The sequence shown here is derived from an EMBL/GenBank/DDBJ whole genome shotgun (WGS) entry which is preliminary data.</text>
</comment>
<name>A0AB34JZV1_PRYPA</name>
<comment type="similarity">
    <text evidence="2">Belongs to the OXR1 family.</text>
</comment>
<reference evidence="8 9" key="1">
    <citation type="journal article" date="2024" name="Science">
        <title>Giant polyketide synthase enzymes in the biosynthesis of giant marine polyether toxins.</title>
        <authorList>
            <person name="Fallon T.R."/>
            <person name="Shende V.V."/>
            <person name="Wierzbicki I.H."/>
            <person name="Pendleton A.L."/>
            <person name="Watervoot N.F."/>
            <person name="Auber R.P."/>
            <person name="Gonzalez D.J."/>
            <person name="Wisecaver J.H."/>
            <person name="Moore B.S."/>
        </authorList>
    </citation>
    <scope>NUCLEOTIDE SEQUENCE [LARGE SCALE GENOMIC DNA]</scope>
    <source>
        <strain evidence="8 9">12B1</strain>
    </source>
</reference>
<keyword evidence="3" id="KW-0496">Mitochondrion</keyword>
<feature type="domain" description="TLDc" evidence="7">
    <location>
        <begin position="217"/>
        <end position="383"/>
    </location>
</feature>
<evidence type="ECO:0000256" key="1">
    <source>
        <dbReference type="ARBA" id="ARBA00004173"/>
    </source>
</evidence>
<evidence type="ECO:0000256" key="3">
    <source>
        <dbReference type="ARBA" id="ARBA00023128"/>
    </source>
</evidence>
<feature type="transmembrane region" description="Helical" evidence="6">
    <location>
        <begin position="79"/>
        <end position="104"/>
    </location>
</feature>
<evidence type="ECO:0000256" key="5">
    <source>
        <dbReference type="SAM" id="MobiDB-lite"/>
    </source>
</evidence>
<organism evidence="8 9">
    <name type="scientific">Prymnesium parvum</name>
    <name type="common">Toxic golden alga</name>
    <dbReference type="NCBI Taxonomy" id="97485"/>
    <lineage>
        <taxon>Eukaryota</taxon>
        <taxon>Haptista</taxon>
        <taxon>Haptophyta</taxon>
        <taxon>Prymnesiophyceae</taxon>
        <taxon>Prymnesiales</taxon>
        <taxon>Prymnesiaceae</taxon>
        <taxon>Prymnesium</taxon>
    </lineage>
</organism>
<feature type="region of interest" description="Disordered" evidence="5">
    <location>
        <begin position="1"/>
        <end position="53"/>
    </location>
</feature>
<dbReference type="GO" id="GO:0005739">
    <property type="term" value="C:mitochondrion"/>
    <property type="evidence" value="ECO:0007669"/>
    <property type="project" value="UniProtKB-SubCell"/>
</dbReference>
<proteinExistence type="inferred from homology"/>
<evidence type="ECO:0000259" key="7">
    <source>
        <dbReference type="PROSITE" id="PS51886"/>
    </source>
</evidence>
<sequence>MAKLTNRSSHAPSNAPTRQPNPVSSGFAPGSDRTSTWARAPSPNHAPWASRDTLPHTTRIAAELHIANAARLRGSDSSLLVLGSFAQVGAALGLALLLAAVVVVRWKRRSRMAKEATHKEPRGAWRRLSGRLGTWCGSFYRMILLSFPERFRSHLRRANSPSDPAPLGGQEMAMMGRELRMDAGVESNMKRELSFGDFPSVPKGPPKLFGSSSDPPTVLSQSQLLQLRRALPTRFMLSDWNLLYSTDHHGCSLRTFYSRLERAGATVLVVLDSQGHIFGAFASESWKLDRHYFGNGETFLFRMQPTFEKYGWTRRNSHFILGASDCVAFGGASEFDSTGKSFGLYLDSSFEYGSSNVSATYSNEPLASSTHFKCIKVEVWGFRS</sequence>
<dbReference type="AlphaFoldDB" id="A0AB34JZV1"/>
<evidence type="ECO:0000313" key="8">
    <source>
        <dbReference type="EMBL" id="KAL1526195.1"/>
    </source>
</evidence>
<evidence type="ECO:0000256" key="2">
    <source>
        <dbReference type="ARBA" id="ARBA00009540"/>
    </source>
</evidence>
<dbReference type="Pfam" id="PF07534">
    <property type="entry name" value="TLD"/>
    <property type="match status" value="1"/>
</dbReference>
<dbReference type="SMART" id="SM00584">
    <property type="entry name" value="TLDc"/>
    <property type="match status" value="1"/>
</dbReference>
<comment type="subcellular location">
    <subcellularLocation>
        <location evidence="1">Mitochondrion</location>
    </subcellularLocation>
</comment>
<dbReference type="InterPro" id="IPR006571">
    <property type="entry name" value="TLDc_dom"/>
</dbReference>
<gene>
    <name evidence="8" type="ORF">AB1Y20_014921</name>
</gene>
<keyword evidence="6" id="KW-1133">Transmembrane helix</keyword>
<feature type="compositionally biased region" description="Polar residues" evidence="5">
    <location>
        <begin position="1"/>
        <end position="24"/>
    </location>
</feature>
<keyword evidence="6" id="KW-0472">Membrane</keyword>
<dbReference type="PANTHER" id="PTHR23354">
    <property type="entry name" value="NUCLEOLAR PROTEIN 7/ESTROGEN RECEPTOR COACTIVATOR-RELATED"/>
    <property type="match status" value="1"/>
</dbReference>
<dbReference type="PROSITE" id="PS51886">
    <property type="entry name" value="TLDC"/>
    <property type="match status" value="1"/>
</dbReference>
<evidence type="ECO:0000256" key="4">
    <source>
        <dbReference type="ARBA" id="ARBA00040604"/>
    </source>
</evidence>